<organism evidence="1">
    <name type="scientific">Streptomyces haneummycinicus</name>
    <dbReference type="NCBI Taxonomy" id="3074435"/>
    <lineage>
        <taxon>Bacteria</taxon>
        <taxon>Bacillati</taxon>
        <taxon>Actinomycetota</taxon>
        <taxon>Actinomycetes</taxon>
        <taxon>Kitasatosporales</taxon>
        <taxon>Streptomycetaceae</taxon>
        <taxon>Streptomyces</taxon>
    </lineage>
</organism>
<accession>A0AAT9HZS9</accession>
<gene>
    <name evidence="1" type="ORF">SHKM778_91330</name>
</gene>
<protein>
    <submittedName>
        <fullName evidence="1">Uncharacterized protein</fullName>
    </submittedName>
</protein>
<reference evidence="1" key="2">
    <citation type="submission" date="2024-07" db="EMBL/GenBank/DDBJ databases">
        <title>Streptomyces haneummycinica sp. nov., a new antibiotic-producing actinobacterium isolated from marine sediment.</title>
        <authorList>
            <person name="Uemura M."/>
            <person name="Hamada M."/>
            <person name="Hirano S."/>
            <person name="Kobayashi K."/>
            <person name="Ohshiro T."/>
            <person name="Kobayashi T."/>
            <person name="Terahara T."/>
        </authorList>
    </citation>
    <scope>NUCLEOTIDE SEQUENCE</scope>
    <source>
        <strain evidence="1">KM77-8</strain>
    </source>
</reference>
<reference evidence="1" key="1">
    <citation type="submission" date="2024-06" db="EMBL/GenBank/DDBJ databases">
        <authorList>
            <consortium name="consrtm"/>
            <person name="Uemura M."/>
            <person name="Terahara T."/>
        </authorList>
    </citation>
    <scope>NUCLEOTIDE SEQUENCE</scope>
    <source>
        <strain evidence="1">KM77-8</strain>
    </source>
</reference>
<name>A0AAT9HZS9_9ACTN</name>
<proteinExistence type="predicted"/>
<dbReference type="AlphaFoldDB" id="A0AAT9HZS9"/>
<dbReference type="EMBL" id="AP035768">
    <property type="protein sequence ID" value="BFO22745.1"/>
    <property type="molecule type" value="Genomic_DNA"/>
</dbReference>
<evidence type="ECO:0000313" key="1">
    <source>
        <dbReference type="EMBL" id="BFO22745.1"/>
    </source>
</evidence>
<sequence>MPSGRWGIRLRRGSCVDRGLVGISDELRDALRVLADRSLHTPVPAGQYEANPLFSVPGLVGEVASVLGVGRDAAALWLQTRALGRPGDRAVRRWNGWSVERHRAVRGSLLL</sequence>